<dbReference type="InterPro" id="IPR052169">
    <property type="entry name" value="CW_Biosynth-Accessory"/>
</dbReference>
<reference evidence="3" key="2">
    <citation type="submission" date="2022-06" db="EMBL/GenBank/DDBJ databases">
        <title>Xiashengella guii gen. nov. sp. nov., a bacterium isolated form anaerobic digestion tank.</title>
        <authorList>
            <person name="Huang H."/>
        </authorList>
    </citation>
    <scope>NUCLEOTIDE SEQUENCE</scope>
    <source>
        <strain evidence="3">Ai-910</strain>
    </source>
</reference>
<evidence type="ECO:0000259" key="2">
    <source>
        <dbReference type="SMART" id="SM00854"/>
    </source>
</evidence>
<dbReference type="KEGG" id="alkq:M9189_11435"/>
<evidence type="ECO:0000313" key="3">
    <source>
        <dbReference type="EMBL" id="URW79463.1"/>
    </source>
</evidence>
<feature type="domain" description="Capsule synthesis protein CapA" evidence="2">
    <location>
        <begin position="1"/>
        <end position="216"/>
    </location>
</feature>
<dbReference type="Gene3D" id="3.60.21.10">
    <property type="match status" value="1"/>
</dbReference>
<dbReference type="Proteomes" id="UP001056426">
    <property type="component" value="Chromosome"/>
</dbReference>
<dbReference type="PANTHER" id="PTHR33393:SF12">
    <property type="entry name" value="CAPSULE BIOSYNTHESIS PROTEIN CAPA"/>
    <property type="match status" value="1"/>
</dbReference>
<comment type="similarity">
    <text evidence="1">Belongs to the CapA family.</text>
</comment>
<evidence type="ECO:0000256" key="1">
    <source>
        <dbReference type="ARBA" id="ARBA00005662"/>
    </source>
</evidence>
<proteinExistence type="inferred from homology"/>
<sequence length="312" mass="35092">MKYIEPAFRSADIVVGNLEVTLAGPPYTGYPAFSSPDALAYAYKNAGVNFLVTANNHSYDRGQKGMERTLDVIEGMYFNYTGTFKDSTDFRENNPRMIEINGIRLAILNYTYGTNGIVVRQPNIVNHIVREEIADHILAAQSQKPDMIIVCIHWGDEYALQPNAAQRSTAEFLFDQGVDIIIGSHPHVVQPMHVTEDENDKRRVLVYSLGNFVSNQRNEYTDGGVIVRLEIEKEGCTTKVKDAEYMLTWVYTPVENGKKNYYVLPASLYSKTGLPEQLSGAQSGMDSYLSKARGVMKNNTGIQEIIEEWPLR</sequence>
<dbReference type="InterPro" id="IPR029052">
    <property type="entry name" value="Metallo-depent_PP-like"/>
</dbReference>
<dbReference type="CDD" id="cd07381">
    <property type="entry name" value="MPP_CapA"/>
    <property type="match status" value="1"/>
</dbReference>
<organism evidence="3 4">
    <name type="scientific">Xiashengella succiniciproducens</name>
    <dbReference type="NCBI Taxonomy" id="2949635"/>
    <lineage>
        <taxon>Bacteria</taxon>
        <taxon>Pseudomonadati</taxon>
        <taxon>Bacteroidota</taxon>
        <taxon>Bacteroidia</taxon>
        <taxon>Marinilabiliales</taxon>
        <taxon>Marinilabiliaceae</taxon>
        <taxon>Xiashengella</taxon>
    </lineage>
</organism>
<dbReference type="AlphaFoldDB" id="A0A9J6ZPJ5"/>
<name>A0A9J6ZPJ5_9BACT</name>
<dbReference type="SUPFAM" id="SSF56300">
    <property type="entry name" value="Metallo-dependent phosphatases"/>
    <property type="match status" value="1"/>
</dbReference>
<dbReference type="Pfam" id="PF09587">
    <property type="entry name" value="PGA_cap"/>
    <property type="match status" value="1"/>
</dbReference>
<accession>A0A9J6ZPJ5</accession>
<dbReference type="RefSeq" id="WP_250723367.1">
    <property type="nucleotide sequence ID" value="NZ_CP098400.1"/>
</dbReference>
<keyword evidence="4" id="KW-1185">Reference proteome</keyword>
<dbReference type="InterPro" id="IPR019079">
    <property type="entry name" value="Capsule_synth_CapA"/>
</dbReference>
<reference evidence="3" key="1">
    <citation type="submission" date="2022-05" db="EMBL/GenBank/DDBJ databases">
        <authorList>
            <person name="Sun X."/>
        </authorList>
    </citation>
    <scope>NUCLEOTIDE SEQUENCE</scope>
    <source>
        <strain evidence="3">Ai-910</strain>
    </source>
</reference>
<dbReference type="SMART" id="SM00854">
    <property type="entry name" value="PGA_cap"/>
    <property type="match status" value="1"/>
</dbReference>
<gene>
    <name evidence="3" type="ORF">M9189_11435</name>
</gene>
<protein>
    <submittedName>
        <fullName evidence="3">CapA family protein</fullName>
    </submittedName>
</protein>
<dbReference type="EMBL" id="CP098400">
    <property type="protein sequence ID" value="URW79463.1"/>
    <property type="molecule type" value="Genomic_DNA"/>
</dbReference>
<dbReference type="PANTHER" id="PTHR33393">
    <property type="entry name" value="POLYGLUTAMINE SYNTHESIS ACCESSORY PROTEIN RV0574C-RELATED"/>
    <property type="match status" value="1"/>
</dbReference>
<evidence type="ECO:0000313" key="4">
    <source>
        <dbReference type="Proteomes" id="UP001056426"/>
    </source>
</evidence>